<feature type="compositionally biased region" description="Acidic residues" evidence="1">
    <location>
        <begin position="316"/>
        <end position="339"/>
    </location>
</feature>
<feature type="region of interest" description="Disordered" evidence="1">
    <location>
        <begin position="309"/>
        <end position="339"/>
    </location>
</feature>
<name>A0A4V3AYY5_9MYCO</name>
<accession>A0A4V3AYY5</accession>
<sequence>MNILSDEQYRLLAFVAACNRSSYYPTSEQVMLWHQNPEPREAEYRTVEVRPFGASLVDNFNPPGFVGVSNVLGTEIFEQIMGDQARRMQGHLSGLASQTLGSIADRAFGATTRRELAKRAETVIEHLIRLSWLEVSRSGSAEGLRLTELGTALLRDHEFESVVQEDVSVVVLESQDPLAYPLLVSHLVDAGEGLLIDAYLKLDGLHMVVTTTRLTRLLVSANPRNESQLAAMQTYLDSDSLARRDIEMRASTEVHDRILLAEDGQVRTLGTSLNSVGTNTTVLTPMPAGVREFLRGNCERLWAEATLVGPQTVAEVESEDQTDDDETESDAEADTANDD</sequence>
<evidence type="ECO:0000313" key="2">
    <source>
        <dbReference type="EMBL" id="TDL09863.1"/>
    </source>
</evidence>
<dbReference type="Proteomes" id="UP000294952">
    <property type="component" value="Unassembled WGS sequence"/>
</dbReference>
<protein>
    <submittedName>
        <fullName evidence="2">Uncharacterized protein</fullName>
    </submittedName>
</protein>
<dbReference type="EMBL" id="SDLP01000002">
    <property type="protein sequence ID" value="TDL09863.1"/>
    <property type="molecule type" value="Genomic_DNA"/>
</dbReference>
<gene>
    <name evidence="2" type="ORF">EUA04_07860</name>
</gene>
<dbReference type="AlphaFoldDB" id="A0A4V3AYY5"/>
<evidence type="ECO:0000256" key="1">
    <source>
        <dbReference type="SAM" id="MobiDB-lite"/>
    </source>
</evidence>
<dbReference type="RefSeq" id="WP_133413312.1">
    <property type="nucleotide sequence ID" value="NZ_CALTXN010000038.1"/>
</dbReference>
<proteinExistence type="predicted"/>
<organism evidence="2 3">
    <name type="scientific">Mycolicibacterium obuense</name>
    <dbReference type="NCBI Taxonomy" id="1807"/>
    <lineage>
        <taxon>Bacteria</taxon>
        <taxon>Bacillati</taxon>
        <taxon>Actinomycetota</taxon>
        <taxon>Actinomycetes</taxon>
        <taxon>Mycobacteriales</taxon>
        <taxon>Mycobacteriaceae</taxon>
        <taxon>Mycolicibacterium</taxon>
    </lineage>
</organism>
<reference evidence="2 3" key="1">
    <citation type="submission" date="2019-01" db="EMBL/GenBank/DDBJ databases">
        <title>High-quality-draft genome sequences of five non-tuberculosis mycobacteriaceae isolated from a nosocomial environment.</title>
        <authorList>
            <person name="Tiago I."/>
            <person name="Alarico S."/>
            <person name="Pereira S.G."/>
            <person name="Coelho C."/>
            <person name="Maranha A."/>
            <person name="Empadinhas N."/>
        </authorList>
    </citation>
    <scope>NUCLEOTIDE SEQUENCE [LARGE SCALE GENOMIC DNA]</scope>
    <source>
        <strain evidence="2 3">22DIII</strain>
    </source>
</reference>
<evidence type="ECO:0000313" key="3">
    <source>
        <dbReference type="Proteomes" id="UP000294952"/>
    </source>
</evidence>
<comment type="caution">
    <text evidence="2">The sequence shown here is derived from an EMBL/GenBank/DDBJ whole genome shotgun (WGS) entry which is preliminary data.</text>
</comment>